<feature type="transmembrane region" description="Helical" evidence="1">
    <location>
        <begin position="275"/>
        <end position="294"/>
    </location>
</feature>
<comment type="caution">
    <text evidence="3">The sequence shown here is derived from an EMBL/GenBank/DDBJ whole genome shotgun (WGS) entry which is preliminary data.</text>
</comment>
<dbReference type="RefSeq" id="WP_110885622.1">
    <property type="nucleotide sequence ID" value="NZ_QJSX01000003.1"/>
</dbReference>
<dbReference type="OrthoDB" id="572802at2"/>
<feature type="transmembrane region" description="Helical" evidence="1">
    <location>
        <begin position="184"/>
        <end position="206"/>
    </location>
</feature>
<dbReference type="PANTHER" id="PTHR23028">
    <property type="entry name" value="ACETYLTRANSFERASE"/>
    <property type="match status" value="1"/>
</dbReference>
<feature type="transmembrane region" description="Helical" evidence="1">
    <location>
        <begin position="218"/>
        <end position="237"/>
    </location>
</feature>
<feature type="transmembrane region" description="Helical" evidence="1">
    <location>
        <begin position="306"/>
        <end position="323"/>
    </location>
</feature>
<protein>
    <submittedName>
        <fullName evidence="3">Peptidoglycan/LPS O-acetylase OafA/YrhL</fullName>
    </submittedName>
</protein>
<dbReference type="Proteomes" id="UP000248326">
    <property type="component" value="Unassembled WGS sequence"/>
</dbReference>
<sequence>MTQAPRASARYEELEAYRGVAALLVVLFHAYQFTREGTAAQTYLYEGTPLHTLFVNLDTPVAWFFTLSGFLIFLPIATSLLSSGSALHPGAFLLRRAIRIVPLYYVVILVVWTLRYTGSPENWTDLFEHLTFTHVFDSHFIFYTVGPAWSLGVEVMFYLLLALLGPWLHARATNRAAPARVRLLLAWCSGLIALSLLAKFAVHAFMPTVPRAFTFGPIAHLDSFALGMLLAVIVVTRREQAPLGATARLAVRLVALALVAFTFGLRFQVDLVRTFAYSLSGLAFALWLASTVLAPSASRMARRLAHPVWAHVGLISYGVYLWHEPIMLELAKRGLLVDPAPSAFWRNALVLAILAILVANVTYWLIEYPATFLRRAFDSRGRFIDPYEQARRK</sequence>
<evidence type="ECO:0000259" key="2">
    <source>
        <dbReference type="Pfam" id="PF01757"/>
    </source>
</evidence>
<feature type="transmembrane region" description="Helical" evidence="1">
    <location>
        <begin position="93"/>
        <end position="114"/>
    </location>
</feature>
<dbReference type="EMBL" id="QJSX01000003">
    <property type="protein sequence ID" value="PYE55260.1"/>
    <property type="molecule type" value="Genomic_DNA"/>
</dbReference>
<evidence type="ECO:0000313" key="3">
    <source>
        <dbReference type="EMBL" id="PYE55260.1"/>
    </source>
</evidence>
<feature type="transmembrane region" description="Helical" evidence="1">
    <location>
        <begin position="343"/>
        <end position="366"/>
    </location>
</feature>
<keyword evidence="1" id="KW-0472">Membrane</keyword>
<feature type="transmembrane region" description="Helical" evidence="1">
    <location>
        <begin position="16"/>
        <end position="34"/>
    </location>
</feature>
<feature type="domain" description="Acyltransferase 3" evidence="2">
    <location>
        <begin position="13"/>
        <end position="362"/>
    </location>
</feature>
<reference evidence="3 4" key="1">
    <citation type="submission" date="2018-06" db="EMBL/GenBank/DDBJ databases">
        <title>Genomic Encyclopedia of Type Strains, Phase IV (KMG-IV): sequencing the most valuable type-strain genomes for metagenomic binning, comparative biology and taxonomic classification.</title>
        <authorList>
            <person name="Goeker M."/>
        </authorList>
    </citation>
    <scope>NUCLEOTIDE SEQUENCE [LARGE SCALE GENOMIC DNA]</scope>
    <source>
        <strain evidence="3 4">DSM 18048</strain>
    </source>
</reference>
<feature type="transmembrane region" description="Helical" evidence="1">
    <location>
        <begin position="140"/>
        <end position="164"/>
    </location>
</feature>
<keyword evidence="1" id="KW-0812">Transmembrane</keyword>
<accession>A0A318SAM1</accession>
<gene>
    <name evidence="3" type="ORF">DES52_10391</name>
</gene>
<dbReference type="Pfam" id="PF01757">
    <property type="entry name" value="Acyl_transf_3"/>
    <property type="match status" value="1"/>
</dbReference>
<organism evidence="3 4">
    <name type="scientific">Deinococcus yavapaiensis KR-236</name>
    <dbReference type="NCBI Taxonomy" id="694435"/>
    <lineage>
        <taxon>Bacteria</taxon>
        <taxon>Thermotogati</taxon>
        <taxon>Deinococcota</taxon>
        <taxon>Deinococci</taxon>
        <taxon>Deinococcales</taxon>
        <taxon>Deinococcaceae</taxon>
        <taxon>Deinococcus</taxon>
    </lineage>
</organism>
<dbReference type="GO" id="GO:0016747">
    <property type="term" value="F:acyltransferase activity, transferring groups other than amino-acyl groups"/>
    <property type="evidence" value="ECO:0007669"/>
    <property type="project" value="InterPro"/>
</dbReference>
<feature type="transmembrane region" description="Helical" evidence="1">
    <location>
        <begin position="249"/>
        <end position="269"/>
    </location>
</feature>
<dbReference type="GO" id="GO:0016020">
    <property type="term" value="C:membrane"/>
    <property type="evidence" value="ECO:0007669"/>
    <property type="project" value="TreeGrafter"/>
</dbReference>
<dbReference type="InterPro" id="IPR050879">
    <property type="entry name" value="Acyltransferase_3"/>
</dbReference>
<name>A0A318SAM1_9DEIO</name>
<evidence type="ECO:0000256" key="1">
    <source>
        <dbReference type="SAM" id="Phobius"/>
    </source>
</evidence>
<dbReference type="AlphaFoldDB" id="A0A318SAM1"/>
<dbReference type="InterPro" id="IPR002656">
    <property type="entry name" value="Acyl_transf_3_dom"/>
</dbReference>
<keyword evidence="4" id="KW-1185">Reference proteome</keyword>
<dbReference type="PANTHER" id="PTHR23028:SF53">
    <property type="entry name" value="ACYL_TRANSF_3 DOMAIN-CONTAINING PROTEIN"/>
    <property type="match status" value="1"/>
</dbReference>
<feature type="transmembrane region" description="Helical" evidence="1">
    <location>
        <begin position="61"/>
        <end position="81"/>
    </location>
</feature>
<dbReference type="GO" id="GO:0000271">
    <property type="term" value="P:polysaccharide biosynthetic process"/>
    <property type="evidence" value="ECO:0007669"/>
    <property type="project" value="TreeGrafter"/>
</dbReference>
<evidence type="ECO:0000313" key="4">
    <source>
        <dbReference type="Proteomes" id="UP000248326"/>
    </source>
</evidence>
<keyword evidence="1" id="KW-1133">Transmembrane helix</keyword>
<proteinExistence type="predicted"/>